<dbReference type="InterPro" id="IPR006592">
    <property type="entry name" value="RNA_pol_N"/>
</dbReference>
<dbReference type="HOGENOM" id="CLU_002449_2_0_1"/>
<dbReference type="GO" id="GO:0003899">
    <property type="term" value="F:DNA-directed RNA polymerase activity"/>
    <property type="evidence" value="ECO:0007669"/>
    <property type="project" value="UniProtKB-EC"/>
</dbReference>
<dbReference type="PANTHER" id="PTHR19376">
    <property type="entry name" value="DNA-DIRECTED RNA POLYMERASE"/>
    <property type="match status" value="1"/>
</dbReference>
<dbReference type="SUPFAM" id="SSF64484">
    <property type="entry name" value="beta and beta-prime subunits of DNA dependent RNA-polymerase"/>
    <property type="match status" value="1"/>
</dbReference>
<dbReference type="InterPro" id="IPR000722">
    <property type="entry name" value="RNA_pol_asu"/>
</dbReference>
<dbReference type="Gramene" id="LPERR01G39390.1">
    <property type="protein sequence ID" value="LPERR01G39390.1"/>
    <property type="gene ID" value="LPERR01G39390"/>
</dbReference>
<evidence type="ECO:0000313" key="9">
    <source>
        <dbReference type="EnsemblPlants" id="LPERR01G39390.1"/>
    </source>
</evidence>
<feature type="compositionally biased region" description="Polar residues" evidence="7">
    <location>
        <begin position="1359"/>
        <end position="1369"/>
    </location>
</feature>
<accession>A0A0D9VAP0</accession>
<keyword evidence="2 6" id="KW-0808">Transferase</keyword>
<dbReference type="InterPro" id="IPR007081">
    <property type="entry name" value="RNA_pol_Rpb1_5"/>
</dbReference>
<dbReference type="Pfam" id="PF04997">
    <property type="entry name" value="RNA_pol_Rpb1_1"/>
    <property type="match status" value="1"/>
</dbReference>
<dbReference type="Pfam" id="PF11523">
    <property type="entry name" value="DUF3223"/>
    <property type="match status" value="1"/>
</dbReference>
<evidence type="ECO:0000256" key="7">
    <source>
        <dbReference type="SAM" id="MobiDB-lite"/>
    </source>
</evidence>
<dbReference type="EnsemblPlants" id="LPERR01G39390.1">
    <property type="protein sequence ID" value="LPERR01G39390.1"/>
    <property type="gene ID" value="LPERR01G39390"/>
</dbReference>
<feature type="region of interest" description="Disordered" evidence="7">
    <location>
        <begin position="1"/>
        <end position="28"/>
    </location>
</feature>
<dbReference type="InterPro" id="IPR044893">
    <property type="entry name" value="RNA_pol_Rpb1_clamp_domain"/>
</dbReference>
<reference evidence="10" key="2">
    <citation type="submission" date="2013-12" db="EMBL/GenBank/DDBJ databases">
        <authorList>
            <person name="Yu Y."/>
            <person name="Lee S."/>
            <person name="de Baynast K."/>
            <person name="Wissotski M."/>
            <person name="Liu L."/>
            <person name="Talag J."/>
            <person name="Goicoechea J."/>
            <person name="Angelova A."/>
            <person name="Jetty R."/>
            <person name="Kudrna D."/>
            <person name="Golser W."/>
            <person name="Rivera L."/>
            <person name="Zhang J."/>
            <person name="Wing R."/>
        </authorList>
    </citation>
    <scope>NUCLEOTIDE SEQUENCE</scope>
</reference>
<dbReference type="PANTHER" id="PTHR19376:SF46">
    <property type="entry name" value="DNA-DIRECTED RNA POLYMERASE SUBUNIT"/>
    <property type="match status" value="1"/>
</dbReference>
<dbReference type="InterPro" id="IPR045867">
    <property type="entry name" value="DNA-dir_RpoC_beta_prime"/>
</dbReference>
<evidence type="ECO:0000256" key="5">
    <source>
        <dbReference type="ARBA" id="ARBA00023163"/>
    </source>
</evidence>
<dbReference type="GO" id="GO:0000428">
    <property type="term" value="C:DNA-directed RNA polymerase complex"/>
    <property type="evidence" value="ECO:0007669"/>
    <property type="project" value="UniProtKB-KW"/>
</dbReference>
<comment type="catalytic activity">
    <reaction evidence="6">
        <text>RNA(n) + a ribonucleoside 5'-triphosphate = RNA(n+1) + diphosphate</text>
        <dbReference type="Rhea" id="RHEA:21248"/>
        <dbReference type="Rhea" id="RHEA-COMP:14527"/>
        <dbReference type="Rhea" id="RHEA-COMP:17342"/>
        <dbReference type="ChEBI" id="CHEBI:33019"/>
        <dbReference type="ChEBI" id="CHEBI:61557"/>
        <dbReference type="ChEBI" id="CHEBI:140395"/>
        <dbReference type="EC" id="2.7.7.6"/>
    </reaction>
</comment>
<keyword evidence="1 6" id="KW-0240">DNA-directed RNA polymerase</keyword>
<dbReference type="Gene3D" id="4.10.860.120">
    <property type="entry name" value="RNA polymerase II, clamp domain"/>
    <property type="match status" value="1"/>
</dbReference>
<proteinExistence type="inferred from homology"/>
<dbReference type="eggNOG" id="KOG2992">
    <property type="taxonomic scope" value="Eukaryota"/>
</dbReference>
<keyword evidence="4" id="KW-0862">Zinc</keyword>
<dbReference type="Proteomes" id="UP000032180">
    <property type="component" value="Chromosome 1"/>
</dbReference>
<feature type="region of interest" description="Disordered" evidence="7">
    <location>
        <begin position="1359"/>
        <end position="1430"/>
    </location>
</feature>
<dbReference type="STRING" id="77586.A0A0D9VAP0"/>
<dbReference type="Pfam" id="PF00623">
    <property type="entry name" value="RNA_pol_Rpb1_2"/>
    <property type="match status" value="1"/>
</dbReference>
<evidence type="ECO:0000256" key="6">
    <source>
        <dbReference type="RuleBase" id="RU004279"/>
    </source>
</evidence>
<reference evidence="9 10" key="1">
    <citation type="submission" date="2012-08" db="EMBL/GenBank/DDBJ databases">
        <title>Oryza genome evolution.</title>
        <authorList>
            <person name="Wing R.A."/>
        </authorList>
    </citation>
    <scope>NUCLEOTIDE SEQUENCE</scope>
</reference>
<protein>
    <recommendedName>
        <fullName evidence="6">DNA-directed RNA polymerase subunit</fullName>
        <ecNumber evidence="6">2.7.7.6</ecNumber>
    </recommendedName>
</protein>
<feature type="region of interest" description="Disordered" evidence="7">
    <location>
        <begin position="1265"/>
        <end position="1301"/>
    </location>
</feature>
<keyword evidence="3 6" id="KW-0548">Nucleotidyltransferase</keyword>
<reference evidence="9" key="3">
    <citation type="submission" date="2015-04" db="UniProtKB">
        <authorList>
            <consortium name="EnsemblPlants"/>
        </authorList>
    </citation>
    <scope>IDENTIFICATION</scope>
</reference>
<evidence type="ECO:0000256" key="2">
    <source>
        <dbReference type="ARBA" id="ARBA00022679"/>
    </source>
</evidence>
<dbReference type="eggNOG" id="KOG0260">
    <property type="taxonomic scope" value="Eukaryota"/>
</dbReference>
<comment type="function">
    <text evidence="6">DNA-dependent RNA polymerase catalyzes the transcription of DNA into RNA using the four ribonucleoside triphosphates as substrates.</text>
</comment>
<dbReference type="GO" id="GO:0003677">
    <property type="term" value="F:DNA binding"/>
    <property type="evidence" value="ECO:0007669"/>
    <property type="project" value="InterPro"/>
</dbReference>
<keyword evidence="5 6" id="KW-0804">Transcription</keyword>
<sequence>MGSQRAHKPLPRQVKEMEGNPDPTPTPAAAAAAGMIAEASVRRIKLSVTSNEEILKAQPVNELEKPIPITHQSQLLDNPSLGLPLQVGSCQSCGSSAIQQCEGHFGFIELPVPIYHPSHVTELSKILNLICLSCLQFKNSKELQPLYVAEVKKSNGTCDLELRAPIQEELEEGFWSFLDQFGSCTTGTSHRHPLLPEEVQNIIKKIPGETRAKLSVRGYIPQDGFIIRYICVPPNCLRVFNVLDGNAFMCSSGASTNMLRKILRKIHQIDSSRIGSLNTQVNETDMEDLQVAVADYINQRGTAMGNVDVNFASQPISKQWQQKMKTLFISKSSSFSSRGVITGDPYIGLNVIGVPEEIAKRMSVEERVTDHNIAQFQEMMNKGLCLMYTDASSITYSLDVGKDKPNKKHIILKVGEIVNRRVLDGDIVFLNRPPSTDKHTVEAFYVQVHNKHTMKINPLICGPLGADFDGDCVQIFYSRSLSARAEATELFTVDNQLLSSHNRKLNFELKNDCSLALKIIYDREYSEREAKQITNAMFSSGMYPQKPLMGGPYWTFPQILENTNAITFADHLDRESVGALATGATISSVLSTKGPREAIEFMNLLQPLLMESLLIDGFSISLRDFTLPSSILKAIQNSSLELNKFREPIVDFITNYSAIGLLVDPESDSKMNKVVEQLGFLGPQLQQNGRLYSSRLVEDCLFMSPHRYCESTNCHDPLEAHGTVRSSIYYGLNPYEGLLHSIYERENIMHASNGLVEPGSLFKNMMARLRDVTACYDGTIRTSSSNLVLQFGSMDASNCVTPGDPVGILAATAVANAAYKAVLAPNQNNMTSWNSMKLVCLLVFDPTNVCIERALTVRACLRRIRVEDCTTEISIKYQQQTTQAAYRLVGHIHLDKKRLYQMETTMEDIIHKCQDVIRKNTIKRGRLCEILKTVTFISSESLCDQHTDEDNELQISCLQFFLTANITTKISEATEQVIHLMTNAIFPVILDMAIKGDPRVEDVILVRIEPESTCWVQSSGAEQKGEVALEITVEKAAVAESGNAWGVAMDACIPVMDLIDTTRSVPYNIQQVQHVFGISSAFEKVTQHLSKAVGMMTKSVLKEHMTTVASSMTCTGELHGFTSYGYKATCQSLKVQAPFMEATLSRPTQCFEKAAAKGYSDQLGSIVSSCSWGNSAEIGTNSAFEILWNDNNMSSSKSILGGYGLYDFLEAVKTTGATEDKEIVPQNSCLYDVDCIPDDDIHLDGNNQIWTDKPKAEFFMDSEVRRRGPPSAGQQHKRKQIKGSWQNDKPSLHKGNTWGSPSYTVAGPTSTAGWNKSNFSGQVYQRRQLNKTSNWNSEATQQDHKRSWYALNSTGTENFTVARSSNPSKINRKTGSRGRGRGSGNLDLPYSPYSNINNLGRGSGRAVWKPEASHHGGSSSSRNWKTQKNSSMRQVASCAFTPVEKKIFAQVEPITKNVKRIIRESRDGTKLPQDDEMFIVRNILMYHPEKEEKMAGNGNYITVSNLPS</sequence>
<dbReference type="Gene3D" id="3.30.1490.180">
    <property type="entry name" value="RNA polymerase ii"/>
    <property type="match status" value="1"/>
</dbReference>
<dbReference type="InterPro" id="IPR007080">
    <property type="entry name" value="RNA_pol_Rpb1_1"/>
</dbReference>
<dbReference type="Gene3D" id="3.10.450.40">
    <property type="match status" value="1"/>
</dbReference>
<name>A0A0D9VAP0_9ORYZ</name>
<feature type="compositionally biased region" description="Basic residues" evidence="7">
    <location>
        <begin position="1"/>
        <end position="10"/>
    </location>
</feature>
<feature type="domain" description="RNA polymerase N-terminal" evidence="8">
    <location>
        <begin position="223"/>
        <end position="521"/>
    </location>
</feature>
<evidence type="ECO:0000313" key="10">
    <source>
        <dbReference type="Proteomes" id="UP000032180"/>
    </source>
</evidence>
<dbReference type="Gene3D" id="2.40.40.20">
    <property type="match status" value="1"/>
</dbReference>
<dbReference type="EC" id="2.7.7.6" evidence="6"/>
<evidence type="ECO:0000256" key="1">
    <source>
        <dbReference type="ARBA" id="ARBA00022478"/>
    </source>
</evidence>
<evidence type="ECO:0000256" key="3">
    <source>
        <dbReference type="ARBA" id="ARBA00022695"/>
    </source>
</evidence>
<feature type="compositionally biased region" description="Basic residues" evidence="7">
    <location>
        <begin position="1370"/>
        <end position="1380"/>
    </location>
</feature>
<dbReference type="GO" id="GO:0006351">
    <property type="term" value="P:DNA-templated transcription"/>
    <property type="evidence" value="ECO:0007669"/>
    <property type="project" value="InterPro"/>
</dbReference>
<keyword evidence="10" id="KW-1185">Reference proteome</keyword>
<comment type="similarity">
    <text evidence="6">Belongs to the RNA polymerase beta' chain family.</text>
</comment>
<organism evidence="9 10">
    <name type="scientific">Leersia perrieri</name>
    <dbReference type="NCBI Taxonomy" id="77586"/>
    <lineage>
        <taxon>Eukaryota</taxon>
        <taxon>Viridiplantae</taxon>
        <taxon>Streptophyta</taxon>
        <taxon>Embryophyta</taxon>
        <taxon>Tracheophyta</taxon>
        <taxon>Spermatophyta</taxon>
        <taxon>Magnoliopsida</taxon>
        <taxon>Liliopsida</taxon>
        <taxon>Poales</taxon>
        <taxon>Poaceae</taxon>
        <taxon>BOP clade</taxon>
        <taxon>Oryzoideae</taxon>
        <taxon>Oryzeae</taxon>
        <taxon>Oryzinae</taxon>
        <taxon>Leersia</taxon>
    </lineage>
</organism>
<dbReference type="Pfam" id="PF04998">
    <property type="entry name" value="RNA_pol_Rpb1_5"/>
    <property type="match status" value="1"/>
</dbReference>
<dbReference type="SMART" id="SM00663">
    <property type="entry name" value="RPOLA_N"/>
    <property type="match status" value="1"/>
</dbReference>
<evidence type="ECO:0000256" key="4">
    <source>
        <dbReference type="ARBA" id="ARBA00022833"/>
    </source>
</evidence>
<feature type="compositionally biased region" description="Polar residues" evidence="7">
    <location>
        <begin position="1416"/>
        <end position="1430"/>
    </location>
</feature>
<evidence type="ECO:0000259" key="8">
    <source>
        <dbReference type="SMART" id="SM00663"/>
    </source>
</evidence>